<protein>
    <recommendedName>
        <fullName evidence="2">histidine kinase</fullName>
        <ecNumber evidence="2">2.7.13.3</ecNumber>
    </recommendedName>
</protein>
<reference evidence="10 11" key="1">
    <citation type="submission" date="2018-06" db="EMBL/GenBank/DDBJ databases">
        <title>Extensive metabolic versatility and redundancy in microbially diverse, dynamic hydrothermal sediments.</title>
        <authorList>
            <person name="Dombrowski N."/>
            <person name="Teske A."/>
            <person name="Baker B.J."/>
        </authorList>
    </citation>
    <scope>NUCLEOTIDE SEQUENCE [LARGE SCALE GENOMIC DNA]</scope>
    <source>
        <strain evidence="10">B10_G13</strain>
    </source>
</reference>
<evidence type="ECO:0000256" key="5">
    <source>
        <dbReference type="ARBA" id="ARBA00022741"/>
    </source>
</evidence>
<dbReference type="Gene3D" id="1.10.287.130">
    <property type="match status" value="1"/>
</dbReference>
<name>A0A660SE92_UNCT6</name>
<dbReference type="Pfam" id="PF00512">
    <property type="entry name" value="HisKA"/>
    <property type="match status" value="1"/>
</dbReference>
<dbReference type="InterPro" id="IPR003594">
    <property type="entry name" value="HATPase_dom"/>
</dbReference>
<dbReference type="PANTHER" id="PTHR43065">
    <property type="entry name" value="SENSOR HISTIDINE KINASE"/>
    <property type="match status" value="1"/>
</dbReference>
<keyword evidence="8" id="KW-0902">Two-component regulatory system</keyword>
<dbReference type="PROSITE" id="PS50109">
    <property type="entry name" value="HIS_KIN"/>
    <property type="match status" value="1"/>
</dbReference>
<dbReference type="EMBL" id="QNBD01000224">
    <property type="protein sequence ID" value="RKX68997.1"/>
    <property type="molecule type" value="Genomic_DNA"/>
</dbReference>
<evidence type="ECO:0000313" key="11">
    <source>
        <dbReference type="Proteomes" id="UP000271125"/>
    </source>
</evidence>
<evidence type="ECO:0000256" key="1">
    <source>
        <dbReference type="ARBA" id="ARBA00000085"/>
    </source>
</evidence>
<evidence type="ECO:0000256" key="7">
    <source>
        <dbReference type="ARBA" id="ARBA00022840"/>
    </source>
</evidence>
<gene>
    <name evidence="10" type="ORF">DRP43_04880</name>
</gene>
<feature type="domain" description="Histidine kinase" evidence="9">
    <location>
        <begin position="53"/>
        <end position="261"/>
    </location>
</feature>
<dbReference type="SUPFAM" id="SSF55874">
    <property type="entry name" value="ATPase domain of HSP90 chaperone/DNA topoisomerase II/histidine kinase"/>
    <property type="match status" value="1"/>
</dbReference>
<keyword evidence="7" id="KW-0067">ATP-binding</keyword>
<dbReference type="GO" id="GO:0000155">
    <property type="term" value="F:phosphorelay sensor kinase activity"/>
    <property type="evidence" value="ECO:0007669"/>
    <property type="project" value="InterPro"/>
</dbReference>
<keyword evidence="3" id="KW-0597">Phosphoprotein</keyword>
<dbReference type="SMART" id="SM00388">
    <property type="entry name" value="HisKA"/>
    <property type="match status" value="1"/>
</dbReference>
<dbReference type="GO" id="GO:0005524">
    <property type="term" value="F:ATP binding"/>
    <property type="evidence" value="ECO:0007669"/>
    <property type="project" value="UniProtKB-KW"/>
</dbReference>
<evidence type="ECO:0000256" key="3">
    <source>
        <dbReference type="ARBA" id="ARBA00022553"/>
    </source>
</evidence>
<feature type="non-terminal residue" evidence="10">
    <location>
        <position position="1"/>
    </location>
</feature>
<keyword evidence="4" id="KW-0808">Transferase</keyword>
<dbReference type="Pfam" id="PF02518">
    <property type="entry name" value="HATPase_c"/>
    <property type="match status" value="1"/>
</dbReference>
<comment type="caution">
    <text evidence="10">The sequence shown here is derived from an EMBL/GenBank/DDBJ whole genome shotgun (WGS) entry which is preliminary data.</text>
</comment>
<accession>A0A660SE92</accession>
<sequence length="264" mass="30848">KYLSISDRKFLIKKRLIKNDILIIARDITDYEKLKEKMETDKHYSMMGKYSAILAHELGNPLNGISILIQQLLKDKTILEDKKYYEPLENIYKETNRLHYIIREYLNFSKEIKLMKSSNNLLDIVKESLVMLQDKIETKGITISLSDSLDFLIMCDRDKIKQVFINLIKNSIEAIENNGIIKIYTNISKNIRNIIVFDNGNGIDNKFKQNLFELFNTDKEDGIGIGLAVTKKIIEKHGWQIQIESKPEEFTKVIIIIERDNESK</sequence>
<evidence type="ECO:0000259" key="9">
    <source>
        <dbReference type="PROSITE" id="PS50109"/>
    </source>
</evidence>
<proteinExistence type="predicted"/>
<dbReference type="SMART" id="SM00387">
    <property type="entry name" value="HATPase_c"/>
    <property type="match status" value="1"/>
</dbReference>
<keyword evidence="5" id="KW-0547">Nucleotide-binding</keyword>
<evidence type="ECO:0000313" key="10">
    <source>
        <dbReference type="EMBL" id="RKX68997.1"/>
    </source>
</evidence>
<dbReference type="InterPro" id="IPR003661">
    <property type="entry name" value="HisK_dim/P_dom"/>
</dbReference>
<evidence type="ECO:0000256" key="6">
    <source>
        <dbReference type="ARBA" id="ARBA00022777"/>
    </source>
</evidence>
<evidence type="ECO:0000256" key="4">
    <source>
        <dbReference type="ARBA" id="ARBA00022679"/>
    </source>
</evidence>
<dbReference type="PANTHER" id="PTHR43065:SF10">
    <property type="entry name" value="PEROXIDE STRESS-ACTIVATED HISTIDINE KINASE MAK3"/>
    <property type="match status" value="1"/>
</dbReference>
<dbReference type="SUPFAM" id="SSF47384">
    <property type="entry name" value="Homodimeric domain of signal transducing histidine kinase"/>
    <property type="match status" value="1"/>
</dbReference>
<dbReference type="InterPro" id="IPR036890">
    <property type="entry name" value="HATPase_C_sf"/>
</dbReference>
<dbReference type="InterPro" id="IPR004358">
    <property type="entry name" value="Sig_transdc_His_kin-like_C"/>
</dbReference>
<evidence type="ECO:0000256" key="8">
    <source>
        <dbReference type="ARBA" id="ARBA00023012"/>
    </source>
</evidence>
<organism evidence="10 11">
    <name type="scientific">candidate division TA06 bacterium</name>
    <dbReference type="NCBI Taxonomy" id="2250710"/>
    <lineage>
        <taxon>Bacteria</taxon>
        <taxon>Bacteria division TA06</taxon>
    </lineage>
</organism>
<dbReference type="InterPro" id="IPR005467">
    <property type="entry name" value="His_kinase_dom"/>
</dbReference>
<dbReference type="AlphaFoldDB" id="A0A660SE92"/>
<dbReference type="InterPro" id="IPR036097">
    <property type="entry name" value="HisK_dim/P_sf"/>
</dbReference>
<dbReference type="CDD" id="cd00082">
    <property type="entry name" value="HisKA"/>
    <property type="match status" value="1"/>
</dbReference>
<keyword evidence="6" id="KW-0418">Kinase</keyword>
<dbReference type="Gene3D" id="3.30.565.10">
    <property type="entry name" value="Histidine kinase-like ATPase, C-terminal domain"/>
    <property type="match status" value="1"/>
</dbReference>
<dbReference type="EC" id="2.7.13.3" evidence="2"/>
<dbReference type="PRINTS" id="PR00344">
    <property type="entry name" value="BCTRLSENSOR"/>
</dbReference>
<evidence type="ECO:0000256" key="2">
    <source>
        <dbReference type="ARBA" id="ARBA00012438"/>
    </source>
</evidence>
<dbReference type="Proteomes" id="UP000271125">
    <property type="component" value="Unassembled WGS sequence"/>
</dbReference>
<comment type="catalytic activity">
    <reaction evidence="1">
        <text>ATP + protein L-histidine = ADP + protein N-phospho-L-histidine.</text>
        <dbReference type="EC" id="2.7.13.3"/>
    </reaction>
</comment>